<dbReference type="PANTHER" id="PTHR21508">
    <property type="entry name" value="MITOGUARDIN"/>
    <property type="match status" value="1"/>
</dbReference>
<comment type="similarity">
    <text evidence="2">Belongs to the mitoguardin family.</text>
</comment>
<evidence type="ECO:0000256" key="4">
    <source>
        <dbReference type="ARBA" id="ARBA00022787"/>
    </source>
</evidence>
<sequence length="759" mass="88712">VPELGFWDVVLDYILIDAFEDLSRPPSAVLAVTRNMFLNQSMKESTLVTVIWSMLKAKRARLAVANGFIAHFYDISEAASPSITLGFLGTDEHLRELCHYFKEQMCSFIVDIFNVKKVRYTSLKDLAEDIRVLKSFILNYYQQQNIICVMIQMQSRPAMLPKEDRAKLLEKCIEIDEIIKKNINLIPIGNWQFDDETMDNLREQKHKIIDENLTNEQKQRLSKTSKHRLAREIGVNCRTITDVLDWLAKNHSNTMPIKPEIVSKTMKKMKTTKTIKLEKSKSIDSGVSNPDNSTNSFAKVLNGSLINGTTYANDNRKRIHENATSDIKSNSSFATTSIVAPADALEGRKLALKKLQEKLEQFRAKRRGKMTAYQYEEKRKLKRRMSKLKMKERRTVAKQQMKNSKLPTDEAVSSKRPKLERESISGEMEKKDDKLIFSKFDFIVRDEKQKETKKDKRDKFTGKDYKRLLQKAEKREERLEHVRSKNPEKALRIENNIQWKKALSRAEGQKVKDNPELLKRSLKRKEKMKEYKKKKWASRVEHTQQMQARRQEKRIAMEPKFAYLLLILTISEMTCYKTLLPDFSLFKDEILRAKMENLHRFKRSSNDYRGYSDSHFYGIQTKINNQLAEFIIEAATFAANVQRDRSFYYSTAKTCKLLRLHIIGLHFFIYIMAVVIPCILGLIMAVFVWRSLVRQIDAIVMAPPDGVELPRLANKPPGFYVPLHRRPLIYLQLAKEKIFGKKGVYHENILRRQKKKYVK</sequence>
<keyword evidence="7 10" id="KW-0472">Membrane</keyword>
<evidence type="ECO:0000256" key="1">
    <source>
        <dbReference type="ARBA" id="ARBA00004294"/>
    </source>
</evidence>
<dbReference type="STRING" id="42157.A0A182EJD4"/>
<evidence type="ECO:0000313" key="14">
    <source>
        <dbReference type="WBParaSite" id="nOo.2.0.1.t08218-RA"/>
    </source>
</evidence>
<dbReference type="PANTHER" id="PTHR21508:SF5">
    <property type="entry name" value="MITOGUARDIN"/>
    <property type="match status" value="1"/>
</dbReference>
<feature type="coiled-coil region" evidence="8">
    <location>
        <begin position="345"/>
        <end position="372"/>
    </location>
</feature>
<dbReference type="OrthoDB" id="444809at2759"/>
<gene>
    <name evidence="12" type="ORF">NOO_LOCUS8218</name>
</gene>
<dbReference type="Pfam" id="PF10265">
    <property type="entry name" value="Miga"/>
    <property type="match status" value="1"/>
</dbReference>
<dbReference type="InterPro" id="IPR029190">
    <property type="entry name" value="Rrp14/SURF6_C"/>
</dbReference>
<dbReference type="GO" id="GO:0005741">
    <property type="term" value="C:mitochondrial outer membrane"/>
    <property type="evidence" value="ECO:0007669"/>
    <property type="project" value="UniProtKB-SubCell"/>
</dbReference>
<dbReference type="WBParaSite" id="nOo.2.0.1.t08218-RA">
    <property type="protein sequence ID" value="nOo.2.0.1.t08218-RA"/>
    <property type="gene ID" value="nOo.2.0.1.g08218"/>
</dbReference>
<dbReference type="EMBL" id="UYRW01003324">
    <property type="protein sequence ID" value="VDK88703.1"/>
    <property type="molecule type" value="Genomic_DNA"/>
</dbReference>
<evidence type="ECO:0000256" key="2">
    <source>
        <dbReference type="ARBA" id="ARBA00008969"/>
    </source>
</evidence>
<evidence type="ECO:0000256" key="7">
    <source>
        <dbReference type="ARBA" id="ARBA00023136"/>
    </source>
</evidence>
<evidence type="ECO:0000259" key="11">
    <source>
        <dbReference type="Pfam" id="PF04935"/>
    </source>
</evidence>
<dbReference type="InterPro" id="IPR019392">
    <property type="entry name" value="Miga"/>
</dbReference>
<dbReference type="GO" id="GO:0008053">
    <property type="term" value="P:mitochondrial fusion"/>
    <property type="evidence" value="ECO:0007669"/>
    <property type="project" value="InterPro"/>
</dbReference>
<protein>
    <submittedName>
        <fullName evidence="14">SURF6 domain-containing protein</fullName>
    </submittedName>
</protein>
<organism evidence="14">
    <name type="scientific">Onchocerca ochengi</name>
    <name type="common">Filarial nematode worm</name>
    <dbReference type="NCBI Taxonomy" id="42157"/>
    <lineage>
        <taxon>Eukaryota</taxon>
        <taxon>Metazoa</taxon>
        <taxon>Ecdysozoa</taxon>
        <taxon>Nematoda</taxon>
        <taxon>Chromadorea</taxon>
        <taxon>Rhabditida</taxon>
        <taxon>Spirurina</taxon>
        <taxon>Spiruromorpha</taxon>
        <taxon>Filarioidea</taxon>
        <taxon>Onchocercidae</taxon>
        <taxon>Onchocerca</taxon>
    </lineage>
</organism>
<reference evidence="12 13" key="2">
    <citation type="submission" date="2018-08" db="EMBL/GenBank/DDBJ databases">
        <authorList>
            <person name="Laetsch R D."/>
            <person name="Stevens L."/>
            <person name="Kumar S."/>
            <person name="Blaxter L. M."/>
        </authorList>
    </citation>
    <scope>NUCLEOTIDE SEQUENCE [LARGE SCALE GENOMIC DNA]</scope>
</reference>
<evidence type="ECO:0000256" key="10">
    <source>
        <dbReference type="SAM" id="Phobius"/>
    </source>
</evidence>
<name>A0A182EJD4_ONCOC</name>
<keyword evidence="6" id="KW-0496">Mitochondrion</keyword>
<reference evidence="14" key="1">
    <citation type="submission" date="2016-06" db="UniProtKB">
        <authorList>
            <consortium name="WormBaseParasite"/>
        </authorList>
    </citation>
    <scope>IDENTIFICATION</scope>
</reference>
<evidence type="ECO:0000313" key="12">
    <source>
        <dbReference type="EMBL" id="VDK88703.1"/>
    </source>
</evidence>
<dbReference type="Proteomes" id="UP000271087">
    <property type="component" value="Unassembled WGS sequence"/>
</dbReference>
<evidence type="ECO:0000313" key="13">
    <source>
        <dbReference type="Proteomes" id="UP000271087"/>
    </source>
</evidence>
<feature type="region of interest" description="Disordered" evidence="9">
    <location>
        <begin position="381"/>
        <end position="425"/>
    </location>
</feature>
<feature type="transmembrane region" description="Helical" evidence="10">
    <location>
        <begin position="667"/>
        <end position="689"/>
    </location>
</feature>
<dbReference type="Pfam" id="PF04935">
    <property type="entry name" value="SURF6"/>
    <property type="match status" value="1"/>
</dbReference>
<evidence type="ECO:0000256" key="9">
    <source>
        <dbReference type="SAM" id="MobiDB-lite"/>
    </source>
</evidence>
<feature type="compositionally biased region" description="Basic residues" evidence="9">
    <location>
        <begin position="381"/>
        <end position="392"/>
    </location>
</feature>
<evidence type="ECO:0000256" key="8">
    <source>
        <dbReference type="SAM" id="Coils"/>
    </source>
</evidence>
<feature type="compositionally biased region" description="Polar residues" evidence="9">
    <location>
        <begin position="397"/>
        <end position="406"/>
    </location>
</feature>
<keyword evidence="4" id="KW-1000">Mitochondrion outer membrane</keyword>
<evidence type="ECO:0000256" key="6">
    <source>
        <dbReference type="ARBA" id="ARBA00023128"/>
    </source>
</evidence>
<keyword evidence="5 10" id="KW-1133">Transmembrane helix</keyword>
<evidence type="ECO:0000256" key="3">
    <source>
        <dbReference type="ARBA" id="ARBA00022692"/>
    </source>
</evidence>
<keyword evidence="8" id="KW-0175">Coiled coil</keyword>
<keyword evidence="13" id="KW-1185">Reference proteome</keyword>
<accession>A0A182EJD4</accession>
<keyword evidence="3 10" id="KW-0812">Transmembrane</keyword>
<feature type="domain" description="Ribosomal RNA-processing protein 14/surfeit locus protein 6 C-terminal" evidence="11">
    <location>
        <begin position="376"/>
        <end position="554"/>
    </location>
</feature>
<dbReference type="AlphaFoldDB" id="A0A182EJD4"/>
<proteinExistence type="inferred from homology"/>
<evidence type="ECO:0000256" key="5">
    <source>
        <dbReference type="ARBA" id="ARBA00022989"/>
    </source>
</evidence>
<comment type="subcellular location">
    <subcellularLocation>
        <location evidence="1">Mitochondrion outer membrane</location>
    </subcellularLocation>
</comment>